<dbReference type="Pfam" id="PF12773">
    <property type="entry name" value="DZR"/>
    <property type="match status" value="1"/>
</dbReference>
<evidence type="ECO:0000313" key="3">
    <source>
        <dbReference type="Proteomes" id="UP000727506"/>
    </source>
</evidence>
<sequence length="129" mass="13263">MGLFSFSMSKRKKHGAYGGSGYYGAPKQGFGGLMGMFSGSMSSSARKRMAYRRPVADPYSAQQAPTMHARPVAPGVPGATCARCGARIPAGSKFCLECGQNVGGGFCSGCGAPLPPDARFCPACGTPRV</sequence>
<protein>
    <submittedName>
        <fullName evidence="2">Zinc ribbon domain-containing protein</fullName>
    </submittedName>
</protein>
<feature type="domain" description="DZANK-type" evidence="1">
    <location>
        <begin position="81"/>
        <end position="125"/>
    </location>
</feature>
<organism evidence="2 3">
    <name type="scientific">Slackia piriformis</name>
    <dbReference type="NCBI Taxonomy" id="626934"/>
    <lineage>
        <taxon>Bacteria</taxon>
        <taxon>Bacillati</taxon>
        <taxon>Actinomycetota</taxon>
        <taxon>Coriobacteriia</taxon>
        <taxon>Eggerthellales</taxon>
        <taxon>Eggerthellaceae</taxon>
        <taxon>Slackia</taxon>
    </lineage>
</organism>
<comment type="caution">
    <text evidence="2">The sequence shown here is derived from an EMBL/GenBank/DDBJ whole genome shotgun (WGS) entry which is preliminary data.</text>
</comment>
<proteinExistence type="predicted"/>
<evidence type="ECO:0000313" key="2">
    <source>
        <dbReference type="EMBL" id="MBS6940114.1"/>
    </source>
</evidence>
<evidence type="ECO:0000259" key="1">
    <source>
        <dbReference type="Pfam" id="PF12773"/>
    </source>
</evidence>
<reference evidence="2" key="1">
    <citation type="submission" date="2021-02" db="EMBL/GenBank/DDBJ databases">
        <title>Infant gut strain persistence is associated with maternal origin, phylogeny, and functional potential including surface adhesion and iron acquisition.</title>
        <authorList>
            <person name="Lou Y.C."/>
        </authorList>
    </citation>
    <scope>NUCLEOTIDE SEQUENCE</scope>
    <source>
        <strain evidence="2">L2_039_000G1_dasL2_039_000G1_concoct_11</strain>
    </source>
</reference>
<name>A0A943Z709_9ACTN</name>
<dbReference type="Proteomes" id="UP000727506">
    <property type="component" value="Unassembled WGS sequence"/>
</dbReference>
<dbReference type="SUPFAM" id="SSF57903">
    <property type="entry name" value="FYVE/PHD zinc finger"/>
    <property type="match status" value="1"/>
</dbReference>
<gene>
    <name evidence="2" type="ORF">KH142_01245</name>
</gene>
<dbReference type="InterPro" id="IPR025874">
    <property type="entry name" value="DZR"/>
</dbReference>
<dbReference type="EMBL" id="JAGZSV010000010">
    <property type="protein sequence ID" value="MBS6940114.1"/>
    <property type="molecule type" value="Genomic_DNA"/>
</dbReference>
<dbReference type="AlphaFoldDB" id="A0A943Z709"/>
<accession>A0A943Z709</accession>
<dbReference type="InterPro" id="IPR011011">
    <property type="entry name" value="Znf_FYVE_PHD"/>
</dbReference>